<dbReference type="SMART" id="SM00220">
    <property type="entry name" value="S_TKc"/>
    <property type="match status" value="1"/>
</dbReference>
<evidence type="ECO:0000256" key="7">
    <source>
        <dbReference type="SAM" id="MobiDB-lite"/>
    </source>
</evidence>
<dbReference type="Gene3D" id="2.60.200.20">
    <property type="match status" value="1"/>
</dbReference>
<dbReference type="CDD" id="cd00060">
    <property type="entry name" value="FHA"/>
    <property type="match status" value="1"/>
</dbReference>
<dbReference type="PROSITE" id="PS00108">
    <property type="entry name" value="PROTEIN_KINASE_ST"/>
    <property type="match status" value="1"/>
</dbReference>
<dbReference type="Gene3D" id="1.10.510.10">
    <property type="entry name" value="Transferase(Phosphotransferase) domain 1"/>
    <property type="match status" value="1"/>
</dbReference>
<evidence type="ECO:0000256" key="4">
    <source>
        <dbReference type="ARBA" id="ARBA00022777"/>
    </source>
</evidence>
<dbReference type="Proteomes" id="UP001303889">
    <property type="component" value="Unassembled WGS sequence"/>
</dbReference>
<evidence type="ECO:0000259" key="9">
    <source>
        <dbReference type="PROSITE" id="PS50011"/>
    </source>
</evidence>
<dbReference type="GO" id="GO:0005634">
    <property type="term" value="C:nucleus"/>
    <property type="evidence" value="ECO:0007669"/>
    <property type="project" value="TreeGrafter"/>
</dbReference>
<proteinExistence type="inferred from homology"/>
<name>A0AAN6RR44_9PEZI</name>
<evidence type="ECO:0000259" key="8">
    <source>
        <dbReference type="PROSITE" id="PS50006"/>
    </source>
</evidence>
<protein>
    <submittedName>
        <fullName evidence="10">Kinase-like domain-containing protein</fullName>
    </submittedName>
</protein>
<evidence type="ECO:0000313" key="11">
    <source>
        <dbReference type="Proteomes" id="UP001303889"/>
    </source>
</evidence>
<keyword evidence="3" id="KW-0547">Nucleotide-binding</keyword>
<keyword evidence="2" id="KW-0808">Transferase</keyword>
<dbReference type="GO" id="GO:0004672">
    <property type="term" value="F:protein kinase activity"/>
    <property type="evidence" value="ECO:0007669"/>
    <property type="project" value="InterPro"/>
</dbReference>
<comment type="similarity">
    <text evidence="6">Belongs to the protein kinase superfamily. Ser/Thr protein kinase family. GCN2 subfamily.</text>
</comment>
<keyword evidence="5" id="KW-0067">ATP-binding</keyword>
<reference evidence="10" key="2">
    <citation type="submission" date="2023-05" db="EMBL/GenBank/DDBJ databases">
        <authorList>
            <consortium name="Lawrence Berkeley National Laboratory"/>
            <person name="Steindorff A."/>
            <person name="Hensen N."/>
            <person name="Bonometti L."/>
            <person name="Westerberg I."/>
            <person name="Brannstrom I.O."/>
            <person name="Guillou S."/>
            <person name="Cros-Aarteil S."/>
            <person name="Calhoun S."/>
            <person name="Haridas S."/>
            <person name="Kuo A."/>
            <person name="Mondo S."/>
            <person name="Pangilinan J."/>
            <person name="Riley R."/>
            <person name="Labutti K."/>
            <person name="Andreopoulos B."/>
            <person name="Lipzen A."/>
            <person name="Chen C."/>
            <person name="Yanf M."/>
            <person name="Daum C."/>
            <person name="Ng V."/>
            <person name="Clum A."/>
            <person name="Ohm R."/>
            <person name="Martin F."/>
            <person name="Silar P."/>
            <person name="Natvig D."/>
            <person name="Lalanne C."/>
            <person name="Gautier V."/>
            <person name="Ament-Velasquez S.L."/>
            <person name="Kruys A."/>
            <person name="Hutchinson M.I."/>
            <person name="Powell A.J."/>
            <person name="Barry K."/>
            <person name="Miller A.N."/>
            <person name="Grigoriev I.V."/>
            <person name="Debuchy R."/>
            <person name="Gladieux P."/>
            <person name="Thoren M.H."/>
            <person name="Johannesson H."/>
        </authorList>
    </citation>
    <scope>NUCLEOTIDE SEQUENCE</scope>
    <source>
        <strain evidence="10">CBS 103.79</strain>
    </source>
</reference>
<dbReference type="InterPro" id="IPR008984">
    <property type="entry name" value="SMAD_FHA_dom_sf"/>
</dbReference>
<keyword evidence="4 10" id="KW-0418">Kinase</keyword>
<dbReference type="EMBL" id="MU855749">
    <property type="protein sequence ID" value="KAK3899719.1"/>
    <property type="molecule type" value="Genomic_DNA"/>
</dbReference>
<feature type="non-terminal residue" evidence="10">
    <location>
        <position position="586"/>
    </location>
</feature>
<evidence type="ECO:0000256" key="6">
    <source>
        <dbReference type="ARBA" id="ARBA00037982"/>
    </source>
</evidence>
<dbReference type="GO" id="GO:0005737">
    <property type="term" value="C:cytoplasm"/>
    <property type="evidence" value="ECO:0007669"/>
    <property type="project" value="TreeGrafter"/>
</dbReference>
<evidence type="ECO:0000256" key="5">
    <source>
        <dbReference type="ARBA" id="ARBA00022840"/>
    </source>
</evidence>
<accession>A0AAN6RR44</accession>
<dbReference type="SUPFAM" id="SSF49879">
    <property type="entry name" value="SMAD/FHA domain"/>
    <property type="match status" value="1"/>
</dbReference>
<reference evidence="10" key="1">
    <citation type="journal article" date="2023" name="Mol. Phylogenet. Evol.">
        <title>Genome-scale phylogeny and comparative genomics of the fungal order Sordariales.</title>
        <authorList>
            <person name="Hensen N."/>
            <person name="Bonometti L."/>
            <person name="Westerberg I."/>
            <person name="Brannstrom I.O."/>
            <person name="Guillou S."/>
            <person name="Cros-Aarteil S."/>
            <person name="Calhoun S."/>
            <person name="Haridas S."/>
            <person name="Kuo A."/>
            <person name="Mondo S."/>
            <person name="Pangilinan J."/>
            <person name="Riley R."/>
            <person name="LaButti K."/>
            <person name="Andreopoulos B."/>
            <person name="Lipzen A."/>
            <person name="Chen C."/>
            <person name="Yan M."/>
            <person name="Daum C."/>
            <person name="Ng V."/>
            <person name="Clum A."/>
            <person name="Steindorff A."/>
            <person name="Ohm R.A."/>
            <person name="Martin F."/>
            <person name="Silar P."/>
            <person name="Natvig D.O."/>
            <person name="Lalanne C."/>
            <person name="Gautier V."/>
            <person name="Ament-Velasquez S.L."/>
            <person name="Kruys A."/>
            <person name="Hutchinson M.I."/>
            <person name="Powell A.J."/>
            <person name="Barry K."/>
            <person name="Miller A.N."/>
            <person name="Grigoriev I.V."/>
            <person name="Debuchy R."/>
            <person name="Gladieux P."/>
            <person name="Hiltunen Thoren M."/>
            <person name="Johannesson H."/>
        </authorList>
    </citation>
    <scope>NUCLEOTIDE SEQUENCE</scope>
    <source>
        <strain evidence="10">CBS 103.79</strain>
    </source>
</reference>
<feature type="region of interest" description="Disordered" evidence="7">
    <location>
        <begin position="40"/>
        <end position="63"/>
    </location>
</feature>
<gene>
    <name evidence="10" type="ORF">C8A05DRAFT_17886</name>
</gene>
<dbReference type="GO" id="GO:0110031">
    <property type="term" value="P:negative regulation of G2/MI transition of meiotic cell cycle"/>
    <property type="evidence" value="ECO:0007669"/>
    <property type="project" value="TreeGrafter"/>
</dbReference>
<organism evidence="10 11">
    <name type="scientific">Staphylotrichum tortipilum</name>
    <dbReference type="NCBI Taxonomy" id="2831512"/>
    <lineage>
        <taxon>Eukaryota</taxon>
        <taxon>Fungi</taxon>
        <taxon>Dikarya</taxon>
        <taxon>Ascomycota</taxon>
        <taxon>Pezizomycotina</taxon>
        <taxon>Sordariomycetes</taxon>
        <taxon>Sordariomycetidae</taxon>
        <taxon>Sordariales</taxon>
        <taxon>Chaetomiaceae</taxon>
        <taxon>Staphylotrichum</taxon>
    </lineage>
</organism>
<dbReference type="PANTHER" id="PTHR11042:SF190">
    <property type="entry name" value="MITOSIS INHIBITOR PROTEIN KINASE MIK1"/>
    <property type="match status" value="1"/>
</dbReference>
<feature type="region of interest" description="Disordered" evidence="7">
    <location>
        <begin position="500"/>
        <end position="586"/>
    </location>
</feature>
<dbReference type="AlphaFoldDB" id="A0AAN6RR44"/>
<dbReference type="InterPro" id="IPR008271">
    <property type="entry name" value="Ser/Thr_kinase_AS"/>
</dbReference>
<evidence type="ECO:0000256" key="2">
    <source>
        <dbReference type="ARBA" id="ARBA00022679"/>
    </source>
</evidence>
<dbReference type="InterPro" id="IPR050339">
    <property type="entry name" value="CC_SR_Kinase"/>
</dbReference>
<sequence length="586" mass="64971">MEGGPFSQAGRPVAASDLVLSMTVSIASFTDFQRFVSDNRRRLRPGGSRGNLPEPGSRSRATTEEVPHCIAALTFLDPPAQSRASFVIGRDPNRCDIVCANPPVGNEHFQLGFVGDHLVLSDVSVRGSKIYLDGCGLHRTWPTPETPYRCFLPPGCEAVLNIPGYEFKFTVRAREGAELDEFRRKRAAFLATTSPIGRLILASQTTTQAPSASLSPLPDPGNKLKYMYWFESDLGRGGQGVVHQVRRLQDWEPFAAKHVLERSRQRTSKSDKEFESESQRLKQEMSTLQALEHKHIVKYVDWYNDGNDRWHLIMELCPLGSLQAMIGNATVVFSRRMIAEMLQQVAGGLHYLHGKGVAHRDLKPGNILVRSLNPLSLALCDFGLAKQSVRDDGAMTTHCGTRPFMAPEMWTAGRYTREVDIWALGIVGAMLLRIAFPRLSPNAPHSQYPKLIRERVITMRNADRDDEVVALVARMLAWDPRDRPSAKECLEDATEILKALRRPQPAAPRSGAAPSLATLPPPPPPPLSMSSGSGTPFRSSEVRAMERELQFSTLRRPGFVAASQKRDTTALPRSNSMEAPAPKQVR</sequence>
<dbReference type="CDD" id="cd00180">
    <property type="entry name" value="PKc"/>
    <property type="match status" value="1"/>
</dbReference>
<dbReference type="InterPro" id="IPR000719">
    <property type="entry name" value="Prot_kinase_dom"/>
</dbReference>
<keyword evidence="11" id="KW-1185">Reference proteome</keyword>
<evidence type="ECO:0000313" key="10">
    <source>
        <dbReference type="EMBL" id="KAK3899719.1"/>
    </source>
</evidence>
<feature type="compositionally biased region" description="Basic and acidic residues" evidence="7">
    <location>
        <begin position="540"/>
        <end position="549"/>
    </location>
</feature>
<dbReference type="PROSITE" id="PS50011">
    <property type="entry name" value="PROTEIN_KINASE_DOM"/>
    <property type="match status" value="1"/>
</dbReference>
<dbReference type="GO" id="GO:0005524">
    <property type="term" value="F:ATP binding"/>
    <property type="evidence" value="ECO:0007669"/>
    <property type="project" value="UniProtKB-KW"/>
</dbReference>
<dbReference type="PANTHER" id="PTHR11042">
    <property type="entry name" value="EUKARYOTIC TRANSLATION INITIATION FACTOR 2-ALPHA KINASE EIF2-ALPHA KINASE -RELATED"/>
    <property type="match status" value="1"/>
</dbReference>
<feature type="domain" description="FHA" evidence="8">
    <location>
        <begin position="86"/>
        <end position="130"/>
    </location>
</feature>
<evidence type="ECO:0000256" key="3">
    <source>
        <dbReference type="ARBA" id="ARBA00022741"/>
    </source>
</evidence>
<dbReference type="InterPro" id="IPR011009">
    <property type="entry name" value="Kinase-like_dom_sf"/>
</dbReference>
<dbReference type="InterPro" id="IPR000253">
    <property type="entry name" value="FHA_dom"/>
</dbReference>
<evidence type="ECO:0000256" key="1">
    <source>
        <dbReference type="ARBA" id="ARBA00005575"/>
    </source>
</evidence>
<dbReference type="Pfam" id="PF00069">
    <property type="entry name" value="Pkinase"/>
    <property type="match status" value="1"/>
</dbReference>
<comment type="caution">
    <text evidence="10">The sequence shown here is derived from an EMBL/GenBank/DDBJ whole genome shotgun (WGS) entry which is preliminary data.</text>
</comment>
<dbReference type="SUPFAM" id="SSF56112">
    <property type="entry name" value="Protein kinase-like (PK-like)"/>
    <property type="match status" value="1"/>
</dbReference>
<feature type="domain" description="Protein kinase" evidence="9">
    <location>
        <begin position="228"/>
        <end position="497"/>
    </location>
</feature>
<comment type="similarity">
    <text evidence="1">Belongs to the protein kinase superfamily. CAMK Ser/Thr protein kinase family. CHEK2 subfamily.</text>
</comment>
<dbReference type="PROSITE" id="PS50006">
    <property type="entry name" value="FHA_DOMAIN"/>
    <property type="match status" value="1"/>
</dbReference>